<dbReference type="Proteomes" id="UP000076842">
    <property type="component" value="Unassembled WGS sequence"/>
</dbReference>
<reference evidence="2 3" key="1">
    <citation type="journal article" date="2016" name="Mol. Biol. Evol.">
        <title>Comparative Genomics of Early-Diverging Mushroom-Forming Fungi Provides Insights into the Origins of Lignocellulose Decay Capabilities.</title>
        <authorList>
            <person name="Nagy L.G."/>
            <person name="Riley R."/>
            <person name="Tritt A."/>
            <person name="Adam C."/>
            <person name="Daum C."/>
            <person name="Floudas D."/>
            <person name="Sun H."/>
            <person name="Yadav J.S."/>
            <person name="Pangilinan J."/>
            <person name="Larsson K.H."/>
            <person name="Matsuura K."/>
            <person name="Barry K."/>
            <person name="Labutti K."/>
            <person name="Kuo R."/>
            <person name="Ohm R.A."/>
            <person name="Bhattacharya S.S."/>
            <person name="Shirouzu T."/>
            <person name="Yoshinaga Y."/>
            <person name="Martin F.M."/>
            <person name="Grigoriev I.V."/>
            <person name="Hibbett D.S."/>
        </authorList>
    </citation>
    <scope>NUCLEOTIDE SEQUENCE [LARGE SCALE GENOMIC DNA]</scope>
    <source>
        <strain evidence="2 3">HHB12733</strain>
    </source>
</reference>
<evidence type="ECO:0000313" key="3">
    <source>
        <dbReference type="Proteomes" id="UP000076842"/>
    </source>
</evidence>
<feature type="non-terminal residue" evidence="2">
    <location>
        <position position="1"/>
    </location>
</feature>
<sequence length="278" mass="29289">YSSWDFFSSSDPTNGLVNYLDASDAWNSGLINTTASKATMKVDDTTWLAQGQPRNSVRISSKKSYGGGLFILDVDTMPYGCALWPAFWTVGPNWPEDGEIDIVEAVNGGSNNQMTLHTGSGCTQSNNSPILGQVLSTNCDADVNSNSGCGILDADPSSSGAGLQQAGGGVFAMLWDGSGVSIWHFARSAVPGDINSGNPSPGGWGEPKAQWSSGTCSPYSYLQQQTIVFDTTLCGDWAGNVYGSSGCPGTCETQVMDPNNFQTASWVVNYVAVYTESS</sequence>
<dbReference type="Gene3D" id="2.60.120.200">
    <property type="match status" value="1"/>
</dbReference>
<dbReference type="InParanoid" id="A0A165HLV6"/>
<dbReference type="Pfam" id="PF26113">
    <property type="entry name" value="GH16_XgeA"/>
    <property type="match status" value="1"/>
</dbReference>
<accession>A0A165HLV6</accession>
<dbReference type="PANTHER" id="PTHR10963">
    <property type="entry name" value="GLYCOSYL HYDROLASE-RELATED"/>
    <property type="match status" value="1"/>
</dbReference>
<dbReference type="InterPro" id="IPR050546">
    <property type="entry name" value="Glycosyl_Hydrlase_16"/>
</dbReference>
<evidence type="ECO:0000313" key="2">
    <source>
        <dbReference type="EMBL" id="KZT59455.1"/>
    </source>
</evidence>
<dbReference type="GO" id="GO:0009251">
    <property type="term" value="P:glucan catabolic process"/>
    <property type="evidence" value="ECO:0007669"/>
    <property type="project" value="TreeGrafter"/>
</dbReference>
<dbReference type="PANTHER" id="PTHR10963:SF24">
    <property type="entry name" value="GLYCOSIDASE C21B10.07-RELATED"/>
    <property type="match status" value="1"/>
</dbReference>
<feature type="domain" description="GH16" evidence="1">
    <location>
        <begin position="2"/>
        <end position="246"/>
    </location>
</feature>
<dbReference type="SUPFAM" id="SSF49899">
    <property type="entry name" value="Concanavalin A-like lectins/glucanases"/>
    <property type="match status" value="1"/>
</dbReference>
<dbReference type="AlphaFoldDB" id="A0A165HLV6"/>
<protein>
    <submittedName>
        <fullName evidence="2">Glycoside hydrolase family 16 protein</fullName>
    </submittedName>
</protein>
<dbReference type="STRING" id="1353952.A0A165HLV6"/>
<dbReference type="CDD" id="cd02181">
    <property type="entry name" value="GH16_fungal_Lam16A_glucanase"/>
    <property type="match status" value="1"/>
</dbReference>
<keyword evidence="3" id="KW-1185">Reference proteome</keyword>
<proteinExistence type="predicted"/>
<dbReference type="OrthoDB" id="192832at2759"/>
<organism evidence="2 3">
    <name type="scientific">Calocera cornea HHB12733</name>
    <dbReference type="NCBI Taxonomy" id="1353952"/>
    <lineage>
        <taxon>Eukaryota</taxon>
        <taxon>Fungi</taxon>
        <taxon>Dikarya</taxon>
        <taxon>Basidiomycota</taxon>
        <taxon>Agaricomycotina</taxon>
        <taxon>Dacrymycetes</taxon>
        <taxon>Dacrymycetales</taxon>
        <taxon>Dacrymycetaceae</taxon>
        <taxon>Calocera</taxon>
    </lineage>
</organism>
<dbReference type="EMBL" id="KV423940">
    <property type="protein sequence ID" value="KZT59455.1"/>
    <property type="molecule type" value="Genomic_DNA"/>
</dbReference>
<dbReference type="PROSITE" id="PS51762">
    <property type="entry name" value="GH16_2"/>
    <property type="match status" value="1"/>
</dbReference>
<dbReference type="InterPro" id="IPR000757">
    <property type="entry name" value="Beta-glucanase-like"/>
</dbReference>
<name>A0A165HLV6_9BASI</name>
<keyword evidence="2" id="KW-0378">Hydrolase</keyword>
<dbReference type="InterPro" id="IPR013320">
    <property type="entry name" value="ConA-like_dom_sf"/>
</dbReference>
<evidence type="ECO:0000259" key="1">
    <source>
        <dbReference type="PROSITE" id="PS51762"/>
    </source>
</evidence>
<gene>
    <name evidence="2" type="ORF">CALCODRAFT_430852</name>
</gene>
<dbReference type="GO" id="GO:0004553">
    <property type="term" value="F:hydrolase activity, hydrolyzing O-glycosyl compounds"/>
    <property type="evidence" value="ECO:0007669"/>
    <property type="project" value="InterPro"/>
</dbReference>